<comment type="caution">
    <text evidence="6">The sequence shown here is derived from an EMBL/GenBank/DDBJ whole genome shotgun (WGS) entry which is preliminary data.</text>
</comment>
<dbReference type="InterPro" id="IPR006059">
    <property type="entry name" value="SBP"/>
</dbReference>
<dbReference type="InterPro" id="IPR050490">
    <property type="entry name" value="Bact_solute-bd_prot1"/>
</dbReference>
<keyword evidence="4" id="KW-0564">Palmitate</keyword>
<keyword evidence="3" id="KW-0472">Membrane</keyword>
<dbReference type="Gene3D" id="3.40.190.10">
    <property type="entry name" value="Periplasmic binding protein-like II"/>
    <property type="match status" value="1"/>
</dbReference>
<dbReference type="SUPFAM" id="SSF53850">
    <property type="entry name" value="Periplasmic binding protein-like II"/>
    <property type="match status" value="1"/>
</dbReference>
<evidence type="ECO:0000256" key="4">
    <source>
        <dbReference type="ARBA" id="ARBA00023139"/>
    </source>
</evidence>
<keyword evidence="1" id="KW-1003">Cell membrane</keyword>
<reference evidence="6" key="1">
    <citation type="submission" date="2020-08" db="EMBL/GenBank/DDBJ databases">
        <title>Genome public.</title>
        <authorList>
            <person name="Liu C."/>
            <person name="Sun Q."/>
        </authorList>
    </citation>
    <scope>NUCLEOTIDE SEQUENCE</scope>
    <source>
        <strain evidence="6">NSJ-44</strain>
    </source>
</reference>
<dbReference type="PANTHER" id="PTHR43649:SF33">
    <property type="entry name" value="POLYGALACTURONAN_RHAMNOGALACTURONAN-BINDING PROTEIN YTCQ"/>
    <property type="match status" value="1"/>
</dbReference>
<evidence type="ECO:0000313" key="6">
    <source>
        <dbReference type="EMBL" id="MBC8528164.1"/>
    </source>
</evidence>
<organism evidence="6 7">
    <name type="scientific">Luoshenia tenuis</name>
    <dbReference type="NCBI Taxonomy" id="2763654"/>
    <lineage>
        <taxon>Bacteria</taxon>
        <taxon>Bacillati</taxon>
        <taxon>Bacillota</taxon>
        <taxon>Clostridia</taxon>
        <taxon>Christensenellales</taxon>
        <taxon>Christensenellaceae</taxon>
        <taxon>Luoshenia</taxon>
    </lineage>
</organism>
<proteinExistence type="predicted"/>
<dbReference type="RefSeq" id="WP_249284206.1">
    <property type="nucleotide sequence ID" value="NZ_JACRSO010000001.1"/>
</dbReference>
<evidence type="ECO:0000256" key="1">
    <source>
        <dbReference type="ARBA" id="ARBA00022475"/>
    </source>
</evidence>
<dbReference type="Proteomes" id="UP000654279">
    <property type="component" value="Unassembled WGS sequence"/>
</dbReference>
<dbReference type="Pfam" id="PF13416">
    <property type="entry name" value="SBP_bac_8"/>
    <property type="match status" value="1"/>
</dbReference>
<sequence>MRKPVSNLKKRWFSITVCILTAALLLQLPGLFRRAAQPAPVPESLQNSQSGWGGVLRLWEIPSVRTGKGDSAAFLRNRIAAFEKANPGVFIDIRVLSATEAHTLLQKAQAGEGYLPDMISYGAGFFDDPSAWLQEAADPLPDNLHPSLLTAARYEGSVYGLPYLFSAYALIARSDMLSAAGVTLEPWDAAGWAQALIALSGEKPNPDRPRDKIPIRGLEAGSKGGSANFALAVAAREGEGVACPTEGLHEEGLGGGQDKAMERLLSGQTAMMAGGLGEMQTLIKKAEEAESPIALSSQLLRAPDGSIFTDQMQLLALMKGGQDEGRTETAGRFVEFVLNRDSQVICTKVGGFAAVVPPSAGFYEQEDPLYAFEQAVREGKLLTVPAYDYDTQRKADFDGAGITALTGEDADKVAFGELYEGLIGLQTPH</sequence>
<keyword evidence="2" id="KW-0732">Signal</keyword>
<keyword evidence="5" id="KW-0449">Lipoprotein</keyword>
<dbReference type="PANTHER" id="PTHR43649">
    <property type="entry name" value="ARABINOSE-BINDING PROTEIN-RELATED"/>
    <property type="match status" value="1"/>
</dbReference>
<accession>A0A926CZD7</accession>
<name>A0A926CZD7_9FIRM</name>
<evidence type="ECO:0000313" key="7">
    <source>
        <dbReference type="Proteomes" id="UP000654279"/>
    </source>
</evidence>
<dbReference type="AlphaFoldDB" id="A0A926CZD7"/>
<evidence type="ECO:0000256" key="3">
    <source>
        <dbReference type="ARBA" id="ARBA00023136"/>
    </source>
</evidence>
<keyword evidence="7" id="KW-1185">Reference proteome</keyword>
<evidence type="ECO:0000256" key="2">
    <source>
        <dbReference type="ARBA" id="ARBA00022729"/>
    </source>
</evidence>
<protein>
    <submittedName>
        <fullName evidence="6">Extracellular solute-binding protein</fullName>
    </submittedName>
</protein>
<dbReference type="EMBL" id="JACRSO010000001">
    <property type="protein sequence ID" value="MBC8528164.1"/>
    <property type="molecule type" value="Genomic_DNA"/>
</dbReference>
<gene>
    <name evidence="6" type="ORF">H8699_01750</name>
</gene>
<evidence type="ECO:0000256" key="5">
    <source>
        <dbReference type="ARBA" id="ARBA00023288"/>
    </source>
</evidence>